<gene>
    <name evidence="1" type="ORF">SAMN02746009_02561</name>
</gene>
<reference evidence="2" key="1">
    <citation type="submission" date="2016-11" db="EMBL/GenBank/DDBJ databases">
        <authorList>
            <person name="Varghese N."/>
            <person name="Submissions S."/>
        </authorList>
    </citation>
    <scope>NUCLEOTIDE SEQUENCE [LARGE SCALE GENOMIC DNA]</scope>
    <source>
        <strain evidence="2">DSM 18569</strain>
    </source>
</reference>
<dbReference type="RefSeq" id="WP_073285532.1">
    <property type="nucleotide sequence ID" value="NZ_FRAS01000013.1"/>
</dbReference>
<accession>A0A1M6ZSB9</accession>
<keyword evidence="2" id="KW-1185">Reference proteome</keyword>
<proteinExistence type="predicted"/>
<sequence>MAKPMKATEAPTICHPDWNRFRSRVIAAVTDVEAQMQQLGKSLNYEGLTCEVALRLGLAIDTPDDFAVLEKLVRAVRPIAQDALRCTREEQGGQFALLLL</sequence>
<organism evidence="1 2">
    <name type="scientific">Hymenobacter psychrotolerans DSM 18569</name>
    <dbReference type="NCBI Taxonomy" id="1121959"/>
    <lineage>
        <taxon>Bacteria</taxon>
        <taxon>Pseudomonadati</taxon>
        <taxon>Bacteroidota</taxon>
        <taxon>Cytophagia</taxon>
        <taxon>Cytophagales</taxon>
        <taxon>Hymenobacteraceae</taxon>
        <taxon>Hymenobacter</taxon>
    </lineage>
</organism>
<name>A0A1M6ZSB9_9BACT</name>
<dbReference type="Proteomes" id="UP000183947">
    <property type="component" value="Unassembled WGS sequence"/>
</dbReference>
<dbReference type="STRING" id="1121959.SAMN02746009_02561"/>
<dbReference type="EMBL" id="FRAS01000013">
    <property type="protein sequence ID" value="SHL33340.1"/>
    <property type="molecule type" value="Genomic_DNA"/>
</dbReference>
<dbReference type="OrthoDB" id="884772at2"/>
<evidence type="ECO:0000313" key="1">
    <source>
        <dbReference type="EMBL" id="SHL33340.1"/>
    </source>
</evidence>
<dbReference type="AlphaFoldDB" id="A0A1M6ZSB9"/>
<evidence type="ECO:0000313" key="2">
    <source>
        <dbReference type="Proteomes" id="UP000183947"/>
    </source>
</evidence>
<protein>
    <submittedName>
        <fullName evidence="1">Uncharacterized protein</fullName>
    </submittedName>
</protein>